<dbReference type="KEGG" id="gsn:YC6258_05032"/>
<dbReference type="PANTHER" id="PTHR30272:SF1">
    <property type="entry name" value="3-HYDROXYACYL-[ACYL-CARRIER-PROTEIN] DEHYDRATASE"/>
    <property type="match status" value="1"/>
</dbReference>
<dbReference type="CDD" id="cd01288">
    <property type="entry name" value="FabZ"/>
    <property type="match status" value="1"/>
</dbReference>
<keyword evidence="1 2" id="KW-0456">Lyase</keyword>
<dbReference type="Pfam" id="PF07977">
    <property type="entry name" value="FabA"/>
    <property type="match status" value="1"/>
</dbReference>
<proteinExistence type="predicted"/>
<evidence type="ECO:0000313" key="2">
    <source>
        <dbReference type="EMBL" id="AJQ97064.1"/>
    </source>
</evidence>
<dbReference type="InterPro" id="IPR029069">
    <property type="entry name" value="HotDog_dom_sf"/>
</dbReference>
<dbReference type="EC" id="4.2.1.-" evidence="2"/>
<dbReference type="STRING" id="1445510.YC6258_05032"/>
<dbReference type="SUPFAM" id="SSF54637">
    <property type="entry name" value="Thioesterase/thiol ester dehydrase-isomerase"/>
    <property type="match status" value="1"/>
</dbReference>
<dbReference type="OrthoDB" id="9772788at2"/>
<dbReference type="InterPro" id="IPR013114">
    <property type="entry name" value="FabA_FabZ"/>
</dbReference>
<dbReference type="RefSeq" id="WP_052830498.1">
    <property type="nucleotide sequence ID" value="NZ_CP007142.1"/>
</dbReference>
<dbReference type="EMBL" id="CP007142">
    <property type="protein sequence ID" value="AJQ97064.1"/>
    <property type="molecule type" value="Genomic_DNA"/>
</dbReference>
<dbReference type="Gene3D" id="3.10.129.10">
    <property type="entry name" value="Hotdog Thioesterase"/>
    <property type="match status" value="1"/>
</dbReference>
<dbReference type="GO" id="GO:0016829">
    <property type="term" value="F:lyase activity"/>
    <property type="evidence" value="ECO:0007669"/>
    <property type="project" value="UniProtKB-KW"/>
</dbReference>
<dbReference type="AlphaFoldDB" id="A0A0C5W321"/>
<dbReference type="Proteomes" id="UP000032266">
    <property type="component" value="Chromosome"/>
</dbReference>
<sequence>MTDTTVALPAITAVIPQREPFLFVDTVMDNLPAEETTATYRVDVGNPNLAGHFPGNPVFPGVLITEHMAQVACYCLGSHINNPDCQYLLVRIENCVFKEKVVPGDTLTTTVRVSRMYERFASFSCQSFKQNRQIATADLLVSFHQPASSDKES</sequence>
<keyword evidence="3" id="KW-1185">Reference proteome</keyword>
<dbReference type="HOGENOM" id="CLU_078912_1_1_6"/>
<dbReference type="PANTHER" id="PTHR30272">
    <property type="entry name" value="3-HYDROXYACYL-[ACYL-CARRIER-PROTEIN] DEHYDRATASE"/>
    <property type="match status" value="1"/>
</dbReference>
<gene>
    <name evidence="2" type="ORF">YC6258_05032</name>
</gene>
<protein>
    <submittedName>
        <fullName evidence="2">3-hydroxymyristoyl/3-hydroxydecanoyl-(Acyl carrier protein) dehydratase</fullName>
        <ecNumber evidence="2">4.2.1.-</ecNumber>
    </submittedName>
</protein>
<name>A0A0C5W321_9GAMM</name>
<evidence type="ECO:0000256" key="1">
    <source>
        <dbReference type="ARBA" id="ARBA00023239"/>
    </source>
</evidence>
<accession>A0A0C5W321</accession>
<organism evidence="2 3">
    <name type="scientific">Gynuella sunshinyii YC6258</name>
    <dbReference type="NCBI Taxonomy" id="1445510"/>
    <lineage>
        <taxon>Bacteria</taxon>
        <taxon>Pseudomonadati</taxon>
        <taxon>Pseudomonadota</taxon>
        <taxon>Gammaproteobacteria</taxon>
        <taxon>Oceanospirillales</taxon>
        <taxon>Saccharospirillaceae</taxon>
        <taxon>Gynuella</taxon>
    </lineage>
</organism>
<evidence type="ECO:0000313" key="3">
    <source>
        <dbReference type="Proteomes" id="UP000032266"/>
    </source>
</evidence>
<reference evidence="2 3" key="1">
    <citation type="submission" date="2014-01" db="EMBL/GenBank/DDBJ databases">
        <title>Full genme sequencing of cellulolytic bacterium Gynuella sunshinyii YC6258T gen. nov., sp. nov.</title>
        <authorList>
            <person name="Khan H."/>
            <person name="Chung E.J."/>
            <person name="Chung Y.R."/>
        </authorList>
    </citation>
    <scope>NUCLEOTIDE SEQUENCE [LARGE SCALE GENOMIC DNA]</scope>
    <source>
        <strain evidence="2 3">YC6258</strain>
    </source>
</reference>